<evidence type="ECO:0000256" key="1">
    <source>
        <dbReference type="ARBA" id="ARBA00023015"/>
    </source>
</evidence>
<organism evidence="5 6">
    <name type="scientific">Cohnella terricola</name>
    <dbReference type="NCBI Taxonomy" id="1289167"/>
    <lineage>
        <taxon>Bacteria</taxon>
        <taxon>Bacillati</taxon>
        <taxon>Bacillota</taxon>
        <taxon>Bacilli</taxon>
        <taxon>Bacillales</taxon>
        <taxon>Paenibacillaceae</taxon>
        <taxon>Cohnella</taxon>
    </lineage>
</organism>
<evidence type="ECO:0000256" key="3">
    <source>
        <dbReference type="ARBA" id="ARBA00023163"/>
    </source>
</evidence>
<dbReference type="Proteomes" id="UP000316330">
    <property type="component" value="Unassembled WGS sequence"/>
</dbReference>
<dbReference type="PANTHER" id="PTHR33204:SF37">
    <property type="entry name" value="HTH-TYPE TRANSCRIPTIONAL REGULATOR YODB"/>
    <property type="match status" value="1"/>
</dbReference>
<comment type="caution">
    <text evidence="5">The sequence shown here is derived from an EMBL/GenBank/DDBJ whole genome shotgun (WGS) entry which is preliminary data.</text>
</comment>
<keyword evidence="6" id="KW-1185">Reference proteome</keyword>
<accession>A0A559JQR9</accession>
<dbReference type="RefSeq" id="WP_144699869.1">
    <property type="nucleotide sequence ID" value="NZ_VNJJ01000003.1"/>
</dbReference>
<feature type="domain" description="HTH hxlR-type" evidence="4">
    <location>
        <begin position="10"/>
        <end position="109"/>
    </location>
</feature>
<name>A0A559JQR9_9BACL</name>
<dbReference type="OrthoDB" id="9791143at2"/>
<sequence length="113" mass="12707">MEPIQNTQAFPNICNALIILSSKWAFPVMAELSNGPMRFKQLQRSTKVITTQSLTDTLRMLEKAGVVNREVFPTVPVTVEYSLTESGIEFKTVLNEMDNWATKWGKPVLSTSN</sequence>
<reference evidence="5 6" key="1">
    <citation type="submission" date="2019-07" db="EMBL/GenBank/DDBJ databases">
        <authorList>
            <person name="Kim J."/>
        </authorList>
    </citation>
    <scope>NUCLEOTIDE SEQUENCE [LARGE SCALE GENOMIC DNA]</scope>
    <source>
        <strain evidence="5 6">G13</strain>
    </source>
</reference>
<keyword evidence="3" id="KW-0804">Transcription</keyword>
<dbReference type="GO" id="GO:0003677">
    <property type="term" value="F:DNA binding"/>
    <property type="evidence" value="ECO:0007669"/>
    <property type="project" value="UniProtKB-KW"/>
</dbReference>
<evidence type="ECO:0000256" key="2">
    <source>
        <dbReference type="ARBA" id="ARBA00023125"/>
    </source>
</evidence>
<dbReference type="InterPro" id="IPR036390">
    <property type="entry name" value="WH_DNA-bd_sf"/>
</dbReference>
<dbReference type="PANTHER" id="PTHR33204">
    <property type="entry name" value="TRANSCRIPTIONAL REGULATOR, MARR FAMILY"/>
    <property type="match status" value="1"/>
</dbReference>
<dbReference type="PROSITE" id="PS51118">
    <property type="entry name" value="HTH_HXLR"/>
    <property type="match status" value="1"/>
</dbReference>
<dbReference type="AlphaFoldDB" id="A0A559JQR9"/>
<proteinExistence type="predicted"/>
<dbReference type="SUPFAM" id="SSF46785">
    <property type="entry name" value="Winged helix' DNA-binding domain"/>
    <property type="match status" value="1"/>
</dbReference>
<gene>
    <name evidence="5" type="ORF">FPZ45_07155</name>
</gene>
<dbReference type="Pfam" id="PF01638">
    <property type="entry name" value="HxlR"/>
    <property type="match status" value="1"/>
</dbReference>
<dbReference type="InterPro" id="IPR036388">
    <property type="entry name" value="WH-like_DNA-bd_sf"/>
</dbReference>
<evidence type="ECO:0000313" key="6">
    <source>
        <dbReference type="Proteomes" id="UP000316330"/>
    </source>
</evidence>
<dbReference type="Gene3D" id="1.10.10.10">
    <property type="entry name" value="Winged helix-like DNA-binding domain superfamily/Winged helix DNA-binding domain"/>
    <property type="match status" value="1"/>
</dbReference>
<evidence type="ECO:0000259" key="4">
    <source>
        <dbReference type="PROSITE" id="PS51118"/>
    </source>
</evidence>
<dbReference type="InterPro" id="IPR002577">
    <property type="entry name" value="HTH_HxlR"/>
</dbReference>
<evidence type="ECO:0000313" key="5">
    <source>
        <dbReference type="EMBL" id="TVY02208.1"/>
    </source>
</evidence>
<keyword evidence="1" id="KW-0805">Transcription regulation</keyword>
<dbReference type="EMBL" id="VNJJ01000003">
    <property type="protein sequence ID" value="TVY02208.1"/>
    <property type="molecule type" value="Genomic_DNA"/>
</dbReference>
<keyword evidence="2" id="KW-0238">DNA-binding</keyword>
<protein>
    <submittedName>
        <fullName evidence="5">Helix-turn-helix transcriptional regulator</fullName>
    </submittedName>
</protein>